<proteinExistence type="predicted"/>
<name>A0A1H7ISW2_9BACT</name>
<dbReference type="EMBL" id="FOBB01000001">
    <property type="protein sequence ID" value="SEK65364.1"/>
    <property type="molecule type" value="Genomic_DNA"/>
</dbReference>
<dbReference type="RefSeq" id="WP_143080889.1">
    <property type="nucleotide sequence ID" value="NZ_FOBB01000001.1"/>
</dbReference>
<evidence type="ECO:0000313" key="2">
    <source>
        <dbReference type="Proteomes" id="UP000198984"/>
    </source>
</evidence>
<evidence type="ECO:0000313" key="1">
    <source>
        <dbReference type="EMBL" id="SEK65364.1"/>
    </source>
</evidence>
<dbReference type="Gene3D" id="1.10.1660.10">
    <property type="match status" value="1"/>
</dbReference>
<organism evidence="1 2">
    <name type="scientific">Chitinophaga rupis</name>
    <dbReference type="NCBI Taxonomy" id="573321"/>
    <lineage>
        <taxon>Bacteria</taxon>
        <taxon>Pseudomonadati</taxon>
        <taxon>Bacteroidota</taxon>
        <taxon>Chitinophagia</taxon>
        <taxon>Chitinophagales</taxon>
        <taxon>Chitinophagaceae</taxon>
        <taxon>Chitinophaga</taxon>
    </lineage>
</organism>
<gene>
    <name evidence="1" type="ORF">SAMN04488505_101638</name>
</gene>
<evidence type="ECO:0008006" key="3">
    <source>
        <dbReference type="Google" id="ProtNLM"/>
    </source>
</evidence>
<sequence length="60" mass="6424">MMAAQEAICGQVGNVLAQKIALVNNKIQQLIAMRDQLLYSIQCCTNAGNQANTNCPIICA</sequence>
<keyword evidence="2" id="KW-1185">Reference proteome</keyword>
<protein>
    <recommendedName>
        <fullName evidence="3">MerR, DNA binding</fullName>
    </recommendedName>
</protein>
<dbReference type="SUPFAM" id="SSF46955">
    <property type="entry name" value="Putative DNA-binding domain"/>
    <property type="match status" value="1"/>
</dbReference>
<dbReference type="InterPro" id="IPR009061">
    <property type="entry name" value="DNA-bd_dom_put_sf"/>
</dbReference>
<dbReference type="AlphaFoldDB" id="A0A1H7ISW2"/>
<accession>A0A1H7ISW2</accession>
<dbReference type="Proteomes" id="UP000198984">
    <property type="component" value="Unassembled WGS sequence"/>
</dbReference>
<reference evidence="1 2" key="1">
    <citation type="submission" date="2016-10" db="EMBL/GenBank/DDBJ databases">
        <authorList>
            <person name="de Groot N.N."/>
        </authorList>
    </citation>
    <scope>NUCLEOTIDE SEQUENCE [LARGE SCALE GENOMIC DNA]</scope>
    <source>
        <strain evidence="1 2">DSM 21039</strain>
    </source>
</reference>